<dbReference type="KEGG" id="red:roselon_02338"/>
<evidence type="ECO:0000256" key="1">
    <source>
        <dbReference type="SAM" id="MobiDB-lite"/>
    </source>
</evidence>
<feature type="region of interest" description="Disordered" evidence="1">
    <location>
        <begin position="164"/>
        <end position="198"/>
    </location>
</feature>
<dbReference type="SUPFAM" id="SSF48452">
    <property type="entry name" value="TPR-like"/>
    <property type="match status" value="1"/>
</dbReference>
<dbReference type="AlphaFoldDB" id="W8RTZ0"/>
<reference evidence="2 3" key="1">
    <citation type="submission" date="2013-03" db="EMBL/GenBank/DDBJ databases">
        <authorList>
            <person name="Fiebig A."/>
            <person name="Goeker M."/>
            <person name="Klenk H.-P.P."/>
        </authorList>
    </citation>
    <scope>NUCLEOTIDE SEQUENCE [LARGE SCALE GENOMIC DNA]</scope>
    <source>
        <strain evidence="3">DSM 19469</strain>
    </source>
</reference>
<organism evidence="2 3">
    <name type="scientific">Roseicyclus elongatus DSM 19469</name>
    <dbReference type="NCBI Taxonomy" id="1294273"/>
    <lineage>
        <taxon>Bacteria</taxon>
        <taxon>Pseudomonadati</taxon>
        <taxon>Pseudomonadota</taxon>
        <taxon>Alphaproteobacteria</taxon>
        <taxon>Rhodobacterales</taxon>
        <taxon>Roseobacteraceae</taxon>
        <taxon>Roseicyclus</taxon>
    </lineage>
</organism>
<evidence type="ECO:0000313" key="2">
    <source>
        <dbReference type="EMBL" id="AHM04673.1"/>
    </source>
</evidence>
<accession>W8RTZ0</accession>
<protein>
    <recommendedName>
        <fullName evidence="4">TPR domain protein</fullName>
    </recommendedName>
</protein>
<dbReference type="EMBL" id="CP004372">
    <property type="protein sequence ID" value="AHM04673.1"/>
    <property type="molecule type" value="Genomic_DNA"/>
</dbReference>
<feature type="compositionally biased region" description="Low complexity" evidence="1">
    <location>
        <begin position="177"/>
        <end position="198"/>
    </location>
</feature>
<name>W8RTZ0_9RHOB</name>
<proteinExistence type="predicted"/>
<keyword evidence="3" id="KW-1185">Reference proteome</keyword>
<sequence>MTERAKADSQSDVAQAAFDSGDAGLARKMAEAGLKRHPEDRALLRLLLRAQLRVQDKGAARSTEEKLAEDHLDSDTLSLLIDTALTDDRSGDARAIVARAMSEGQIGGADIAAARARIAFHDGDVEAAKAILVMAIEAHPEAPGLRPMLTETLMVSGGAAYARDVQKNLGKEPVNPAPQDAETTPPDDQTPETTAKGA</sequence>
<dbReference type="HOGENOM" id="CLU_1377239_0_0_5"/>
<gene>
    <name evidence="2" type="ORF">roselon_02338</name>
</gene>
<dbReference type="InterPro" id="IPR011990">
    <property type="entry name" value="TPR-like_helical_dom_sf"/>
</dbReference>
<evidence type="ECO:0008006" key="4">
    <source>
        <dbReference type="Google" id="ProtNLM"/>
    </source>
</evidence>
<dbReference type="Gene3D" id="1.25.40.10">
    <property type="entry name" value="Tetratricopeptide repeat domain"/>
    <property type="match status" value="1"/>
</dbReference>
<dbReference type="RefSeq" id="WP_156945922.1">
    <property type="nucleotide sequence ID" value="NZ_CP004372.1"/>
</dbReference>
<dbReference type="Proteomes" id="UP000019593">
    <property type="component" value="Chromosome"/>
</dbReference>
<evidence type="ECO:0000313" key="3">
    <source>
        <dbReference type="Proteomes" id="UP000019593"/>
    </source>
</evidence>
<dbReference type="eggNOG" id="ENOG502ZN80">
    <property type="taxonomic scope" value="Bacteria"/>
</dbReference>